<dbReference type="EMBL" id="FNGV01000002">
    <property type="protein sequence ID" value="SDL60206.1"/>
    <property type="molecule type" value="Genomic_DNA"/>
</dbReference>
<sequence length="659" mass="76140">MTYIQNLSIAILGLFFLKSYGQVEREPIPVIEANTIESPPDWAIMQRKLVKAMEEAGDFYWDRFTHEGGSTIGEGPYDDLYEMFYNWPDFYIVGAHQRFYKRALAAYNGITRTNTPYPPDKGDYHHRLYKEFPTHDDFFHISEGMTLFYNLALGNPSIPENVARAKRFAGFYLNEDPEAPNFDAEHTLVKSIFTGSKGPLATSSAVYNLRYGHASLYPIVKDLDPDWHENPARASEIQRLYDSITTRTDVPVNLGITGLITNAYLYTGEEKYKKWVLDYVDTWMQRIERNDGILPDNVGLDGKIGQYRDGQWWGGLYGWYGRYGVMMMYASMSVASECAYLVSGDEKYLGLVRSQIDQLLKRAQTTKEGQTLVPYRRNKKGWHSYRPMMIRDMVHLWHASMNDADRHRIEQMHKGHKFRPLNMEGLWGKNTLDHLDKEKYEPGEPFDWSREMVQGDRTMGKSEYARFMFYTGENPDWPLEALKADFQEMTNRMELMRNDTRKISEITGDDTYPNNPILIKALQQTTMGTPQTIYFGGLLRATVRYFDVDRKRPGLPEDVSALIEKLEKNKSTVHLINLSPVHKRRLFIQAGAFGEHQFTDVVFSKATKNDDGTFSTEGRKQSINGKYVEVVMPPASSIQLHLGMQRFVNKPSYDFPPME</sequence>
<dbReference type="Pfam" id="PF26099">
    <property type="entry name" value="DUF8034"/>
    <property type="match status" value="1"/>
</dbReference>
<dbReference type="RefSeq" id="WP_089886314.1">
    <property type="nucleotide sequence ID" value="NZ_FNGV01000002.1"/>
</dbReference>
<dbReference type="Proteomes" id="UP000199440">
    <property type="component" value="Unassembled WGS sequence"/>
</dbReference>
<dbReference type="InterPro" id="IPR008928">
    <property type="entry name" value="6-hairpin_glycosidase_sf"/>
</dbReference>
<dbReference type="AlphaFoldDB" id="A0A1G9LEB5"/>
<dbReference type="SUPFAM" id="SSF48208">
    <property type="entry name" value="Six-hairpin glycosidases"/>
    <property type="match status" value="1"/>
</dbReference>
<name>A0A1G9LEB5_9FLAO</name>
<keyword evidence="2" id="KW-1185">Reference proteome</keyword>
<organism evidence="1 2">
    <name type="scientific">Kriegella aquimaris</name>
    <dbReference type="NCBI Taxonomy" id="192904"/>
    <lineage>
        <taxon>Bacteria</taxon>
        <taxon>Pseudomonadati</taxon>
        <taxon>Bacteroidota</taxon>
        <taxon>Flavobacteriia</taxon>
        <taxon>Flavobacteriales</taxon>
        <taxon>Flavobacteriaceae</taxon>
        <taxon>Kriegella</taxon>
    </lineage>
</organism>
<protein>
    <submittedName>
        <fullName evidence="1">Uncharacterized protein</fullName>
    </submittedName>
</protein>
<dbReference type="STRING" id="192904.SAMN04488514_10228"/>
<accession>A0A1G9LEB5</accession>
<evidence type="ECO:0000313" key="2">
    <source>
        <dbReference type="Proteomes" id="UP000199440"/>
    </source>
</evidence>
<evidence type="ECO:0000313" key="1">
    <source>
        <dbReference type="EMBL" id="SDL60206.1"/>
    </source>
</evidence>
<gene>
    <name evidence="1" type="ORF">SAMN04488514_10228</name>
</gene>
<reference evidence="1 2" key="1">
    <citation type="submission" date="2016-10" db="EMBL/GenBank/DDBJ databases">
        <authorList>
            <person name="de Groot N.N."/>
        </authorList>
    </citation>
    <scope>NUCLEOTIDE SEQUENCE [LARGE SCALE GENOMIC DNA]</scope>
    <source>
        <strain evidence="1 2">DSM 19886</strain>
    </source>
</reference>
<dbReference type="OrthoDB" id="9793589at2"/>
<dbReference type="InterPro" id="IPR058347">
    <property type="entry name" value="DUF8034"/>
</dbReference>
<dbReference type="GO" id="GO:0005975">
    <property type="term" value="P:carbohydrate metabolic process"/>
    <property type="evidence" value="ECO:0007669"/>
    <property type="project" value="InterPro"/>
</dbReference>
<proteinExistence type="predicted"/>